<sequence length="1264" mass="132439">MNRIYKVIWSKVKHRYVVVSELVRSSSKQSGGQVTKKMAAILAVLALTAGAGGIAEAATNGSWTTATDSNGNFTAHIDTENTMGGGAKNNTVVGDGNEVHTADNDIIGDKNELGIDTGSNYVIGDGNTISSLQSSWIIGNDNKVFTNEPLGYWGYSKSLILGSRNTSAEEINSTILIGNDNKVASYIADSVAIGNGMELGFNTNESVIIGYMAKNGPSLEEAEQIQTPPGSNYSIVIGSEASNKSPASIVIGPWAKMGNDSDGSGRGIVIGPGVEIGDKSEDSIAIGSGSTKIDDEADEGIAIGKNVTIGAISDHAIAIGGVKARVGSDSSHSMAIGSFSEVTDKTSYSAAIGYGSVVKSWHAIALGDYTTIEKTSNNSVALGSKSIIEESAQNTVAIGSTSHIATESDDSIAIGYATTINEASDESIAIGAKAVLAKESDGSVALGATSKIKGFNNIAIGYQSQVTDDTEEVEQAIALGYKANVNGTYSTAIGSEASVTDNAKETLAIGYKANANGSYSIALGGESSITDGTTYATALGHGAVVGSEGATVIGAKSTIGKESNYSFIGGYESSVPDNVYGATVVGSKASAKYDYTTAIGAWTSVEADTEYSVALGSYSKVKKGNLMTRKKLKNFKQRLGDFYNEKWNISAADSYNGVVSVGNADDQRRIINVSKGRISAKSTDAVNGSQIYYLANDLMEQITNAGGSVAAGTNIASVVSGTDADGTKQYTVNAENASVSVDDNFALTSTTNDTTNITDYHIALKDIVTIGSTEGSKITIDGTKGQITGLTNKTLDVENFATVGRAATEEQLKAAMGDMKADQQLRDQHLVANPDGGNYVVDDKGEVTLKVKGAPDEDGNATYSDVVIEDVASKKKFDEIVGDGQYFHNETGKGNVVNNDMNITEAIEALDKAVDNAATEAGKHRTVSAGNGIKVEKTEATDDKEADYNVSLANDITLTGDDGTNTIHINANDGSITASQSIAVGENTYITTDGINANDQKITNVKAGEADTDAVNVSQLKGVQQQVSNNSLAITNLGNKVNQLDNRVDKVGAGAAALAALHPLDFDPDDKWDFAAGYGNYRGENSVAIGAFYRPNEDTLFSVGGTVGNGNNMVNAGVSFKFGQSNGVSTSRLAMAKEIKDLRHELEAMKSAMLDANAGRKIDTSKLQLFPDVPQNHWAYEYVATLAGNGMIQGYPDGTFDGNRPMTRYEFAAMLYRAMLNGATLSDKILTEFAPELERFTVDTVRTDKDGKPTIERVRVAKRK</sequence>
<dbReference type="InterPro" id="IPR024973">
    <property type="entry name" value="ESPR"/>
</dbReference>
<dbReference type="InterPro" id="IPR051465">
    <property type="entry name" value="Cell_Envelope_Struct_Comp"/>
</dbReference>
<keyword evidence="6" id="KW-0812">Transmembrane</keyword>
<gene>
    <name evidence="12" type="ORF">NE675_10780</name>
</gene>
<dbReference type="InterPro" id="IPR008635">
    <property type="entry name" value="Coiled_stalk_dom"/>
</dbReference>
<comment type="caution">
    <text evidence="12">The sequence shown here is derived from an EMBL/GenBank/DDBJ whole genome shotgun (WGS) entry which is preliminary data.</text>
</comment>
<keyword evidence="5" id="KW-1134">Transmembrane beta strand</keyword>
<keyword evidence="4" id="KW-0813">Transport</keyword>
<evidence type="ECO:0000256" key="2">
    <source>
        <dbReference type="ARBA" id="ARBA00004442"/>
    </source>
</evidence>
<keyword evidence="9" id="KW-0472">Membrane</keyword>
<comment type="similarity">
    <text evidence="3">Belongs to the autotransporter-2 (AT-2) (TC 1.B.40) family.</text>
</comment>
<dbReference type="InterPro" id="IPR008640">
    <property type="entry name" value="Adhesin_Head_dom"/>
</dbReference>
<dbReference type="RefSeq" id="WP_062412012.1">
    <property type="nucleotide sequence ID" value="NZ_JAJCNZ010000007.1"/>
</dbReference>
<organism evidence="12 13">
    <name type="scientific">Megasphaera massiliensis</name>
    <dbReference type="NCBI Taxonomy" id="1232428"/>
    <lineage>
        <taxon>Bacteria</taxon>
        <taxon>Bacillati</taxon>
        <taxon>Bacillota</taxon>
        <taxon>Negativicutes</taxon>
        <taxon>Veillonellales</taxon>
        <taxon>Veillonellaceae</taxon>
        <taxon>Megasphaera</taxon>
    </lineage>
</organism>
<dbReference type="Proteomes" id="UP001206692">
    <property type="component" value="Unassembled WGS sequence"/>
</dbReference>
<evidence type="ECO:0000313" key="12">
    <source>
        <dbReference type="EMBL" id="MCQ5343501.1"/>
    </source>
</evidence>
<dbReference type="Pfam" id="PF00395">
    <property type="entry name" value="SLH"/>
    <property type="match status" value="1"/>
</dbReference>
<name>A0ABT1SUE7_9FIRM</name>
<accession>A0ABT1SUE7</accession>
<dbReference type="InterPro" id="IPR011049">
    <property type="entry name" value="Serralysin-like_metalloprot_C"/>
</dbReference>
<reference evidence="12 13" key="1">
    <citation type="submission" date="2022-06" db="EMBL/GenBank/DDBJ databases">
        <title>Isolation of gut microbiota from human fecal samples.</title>
        <authorList>
            <person name="Pamer E.G."/>
            <person name="Barat B."/>
            <person name="Waligurski E."/>
            <person name="Medina S."/>
            <person name="Paddock L."/>
            <person name="Mostad J."/>
        </authorList>
    </citation>
    <scope>NUCLEOTIDE SEQUENCE [LARGE SCALE GENOMIC DNA]</scope>
    <source>
        <strain evidence="12 13">DFI.1.1</strain>
    </source>
</reference>
<keyword evidence="10" id="KW-0998">Cell outer membrane</keyword>
<dbReference type="Pfam" id="PF03895">
    <property type="entry name" value="YadA_anchor"/>
    <property type="match status" value="1"/>
</dbReference>
<evidence type="ECO:0000256" key="4">
    <source>
        <dbReference type="ARBA" id="ARBA00022448"/>
    </source>
</evidence>
<dbReference type="InterPro" id="IPR001119">
    <property type="entry name" value="SLH_dom"/>
</dbReference>
<dbReference type="PANTHER" id="PTHR43308">
    <property type="entry name" value="OUTER MEMBRANE PROTEIN ALPHA-RELATED"/>
    <property type="match status" value="1"/>
</dbReference>
<evidence type="ECO:0000256" key="3">
    <source>
        <dbReference type="ARBA" id="ARBA00005848"/>
    </source>
</evidence>
<evidence type="ECO:0000313" key="13">
    <source>
        <dbReference type="Proteomes" id="UP001206692"/>
    </source>
</evidence>
<dbReference type="EMBL" id="JANGEW010000026">
    <property type="protein sequence ID" value="MCQ5343501.1"/>
    <property type="molecule type" value="Genomic_DNA"/>
</dbReference>
<keyword evidence="7" id="KW-0732">Signal</keyword>
<evidence type="ECO:0000256" key="8">
    <source>
        <dbReference type="ARBA" id="ARBA00022927"/>
    </source>
</evidence>
<dbReference type="SUPFAM" id="SSF54523">
    <property type="entry name" value="Pili subunits"/>
    <property type="match status" value="1"/>
</dbReference>
<dbReference type="Gene3D" id="2.150.10.10">
    <property type="entry name" value="Serralysin-like metalloprotease, C-terminal"/>
    <property type="match status" value="7"/>
</dbReference>
<evidence type="ECO:0000256" key="6">
    <source>
        <dbReference type="ARBA" id="ARBA00022692"/>
    </source>
</evidence>
<evidence type="ECO:0000256" key="7">
    <source>
        <dbReference type="ARBA" id="ARBA00022729"/>
    </source>
</evidence>
<keyword evidence="8" id="KW-0653">Protein transport</keyword>
<dbReference type="InterPro" id="IPR005594">
    <property type="entry name" value="YadA_C"/>
</dbReference>
<dbReference type="CDD" id="cd12820">
    <property type="entry name" value="LbR_YadA-like"/>
    <property type="match status" value="1"/>
</dbReference>
<dbReference type="PROSITE" id="PS51272">
    <property type="entry name" value="SLH"/>
    <property type="match status" value="1"/>
</dbReference>
<evidence type="ECO:0000259" key="11">
    <source>
        <dbReference type="PROSITE" id="PS51272"/>
    </source>
</evidence>
<dbReference type="InterPro" id="IPR045584">
    <property type="entry name" value="Pilin-like"/>
</dbReference>
<evidence type="ECO:0000256" key="1">
    <source>
        <dbReference type="ARBA" id="ARBA00004241"/>
    </source>
</evidence>
<proteinExistence type="inferred from homology"/>
<evidence type="ECO:0000256" key="5">
    <source>
        <dbReference type="ARBA" id="ARBA00022452"/>
    </source>
</evidence>
<dbReference type="Pfam" id="PF13018">
    <property type="entry name" value="ESPR"/>
    <property type="match status" value="1"/>
</dbReference>
<dbReference type="Pfam" id="PF05662">
    <property type="entry name" value="YadA_stalk"/>
    <property type="match status" value="2"/>
</dbReference>
<feature type="domain" description="SLH" evidence="11">
    <location>
        <begin position="1166"/>
        <end position="1229"/>
    </location>
</feature>
<dbReference type="Gene3D" id="3.30.1300.30">
    <property type="entry name" value="GSPII I/J protein-like"/>
    <property type="match status" value="1"/>
</dbReference>
<keyword evidence="13" id="KW-1185">Reference proteome</keyword>
<protein>
    <submittedName>
        <fullName evidence="12">S-layer homology domain-containing protein</fullName>
    </submittedName>
</protein>
<evidence type="ECO:0000256" key="9">
    <source>
        <dbReference type="ARBA" id="ARBA00023136"/>
    </source>
</evidence>
<dbReference type="Pfam" id="PF05658">
    <property type="entry name" value="YadA_head"/>
    <property type="match status" value="2"/>
</dbReference>
<dbReference type="SUPFAM" id="SSF101967">
    <property type="entry name" value="Adhesin YadA, collagen-binding domain"/>
    <property type="match status" value="3"/>
</dbReference>
<comment type="subcellular location">
    <subcellularLocation>
        <location evidence="2">Cell outer membrane</location>
    </subcellularLocation>
    <subcellularLocation>
        <location evidence="1">Cell surface</location>
    </subcellularLocation>
</comment>
<evidence type="ECO:0000256" key="10">
    <source>
        <dbReference type="ARBA" id="ARBA00023237"/>
    </source>
</evidence>